<keyword evidence="8" id="KW-1185">Reference proteome</keyword>
<dbReference type="CDD" id="cd06173">
    <property type="entry name" value="MFS_MefA_like"/>
    <property type="match status" value="1"/>
</dbReference>
<evidence type="ECO:0000256" key="5">
    <source>
        <dbReference type="ARBA" id="ARBA00023136"/>
    </source>
</evidence>
<feature type="transmembrane region" description="Helical" evidence="6">
    <location>
        <begin position="364"/>
        <end position="383"/>
    </location>
</feature>
<dbReference type="Pfam" id="PF07690">
    <property type="entry name" value="MFS_1"/>
    <property type="match status" value="1"/>
</dbReference>
<dbReference type="PANTHER" id="PTHR23513">
    <property type="entry name" value="INTEGRAL MEMBRANE EFFLUX PROTEIN-RELATED"/>
    <property type="match status" value="1"/>
</dbReference>
<feature type="transmembrane region" description="Helical" evidence="6">
    <location>
        <begin position="203"/>
        <end position="229"/>
    </location>
</feature>
<protein>
    <submittedName>
        <fullName evidence="7">MFS transporter</fullName>
    </submittedName>
</protein>
<dbReference type="GO" id="GO:0022857">
    <property type="term" value="F:transmembrane transporter activity"/>
    <property type="evidence" value="ECO:0007669"/>
    <property type="project" value="InterPro"/>
</dbReference>
<evidence type="ECO:0000256" key="6">
    <source>
        <dbReference type="SAM" id="Phobius"/>
    </source>
</evidence>
<feature type="transmembrane region" description="Helical" evidence="6">
    <location>
        <begin position="37"/>
        <end position="57"/>
    </location>
</feature>
<dbReference type="Proteomes" id="UP000636960">
    <property type="component" value="Unassembled WGS sequence"/>
</dbReference>
<dbReference type="InterPro" id="IPR036259">
    <property type="entry name" value="MFS_trans_sf"/>
</dbReference>
<gene>
    <name evidence="7" type="ORF">Ari01nite_43060</name>
</gene>
<reference evidence="7" key="1">
    <citation type="submission" date="2021-01" db="EMBL/GenBank/DDBJ databases">
        <title>Whole genome shotgun sequence of Actinoplanes rishiriensis NBRC 108556.</title>
        <authorList>
            <person name="Komaki H."/>
            <person name="Tamura T."/>
        </authorList>
    </citation>
    <scope>NUCLEOTIDE SEQUENCE</scope>
    <source>
        <strain evidence="7">NBRC 108556</strain>
    </source>
</reference>
<comment type="subcellular location">
    <subcellularLocation>
        <location evidence="1">Cell membrane</location>
        <topology evidence="1">Multi-pass membrane protein</topology>
    </subcellularLocation>
</comment>
<dbReference type="PANTHER" id="PTHR23513:SF6">
    <property type="entry name" value="MAJOR FACILITATOR SUPERFAMILY ASSOCIATED DOMAIN-CONTAINING PROTEIN"/>
    <property type="match status" value="1"/>
</dbReference>
<accession>A0A919JX49</accession>
<proteinExistence type="predicted"/>
<sequence>MRRNAVLFVLISLLSGFGSTAMTLAAGIWVYDLTDSPGLAALTGLCIYAPTLAAPWLGALVDRLPRRPLLIWTDLLLGVVLLSLLTVSGPEHTWLIFAVLLVRGISYVLVDAGETAILPAALPASALGDINGWRTSAQEGMKLLAPLAGAGLYAWQGPVPVVLLSAAMPALTAACYGLLRVTSPAPRDGRKVAAGPVAGEREIWAGLVALFGNPAVRVPVLMAAVAIALSGLTNAAVIERVVGGLGLPATHLGFLSTAQGAGSIVGGLVAGRLLARFAPVGVAAIGAAVFAGGCLAWCLPWWPALVVGSVLVGVGLPWTLIAGVTAVQTRTPDHLLGRVGASSTTVMFGPVALAIPLGSAVLQLGALVPLLVAAVVAFAVAGTQLRGKSAGQRADVSAAVGGSEP</sequence>
<organism evidence="7 8">
    <name type="scientific">Paractinoplanes rishiriensis</name>
    <dbReference type="NCBI Taxonomy" id="1050105"/>
    <lineage>
        <taxon>Bacteria</taxon>
        <taxon>Bacillati</taxon>
        <taxon>Actinomycetota</taxon>
        <taxon>Actinomycetes</taxon>
        <taxon>Micromonosporales</taxon>
        <taxon>Micromonosporaceae</taxon>
        <taxon>Paractinoplanes</taxon>
    </lineage>
</organism>
<name>A0A919JX49_9ACTN</name>
<evidence type="ECO:0000256" key="2">
    <source>
        <dbReference type="ARBA" id="ARBA00022475"/>
    </source>
</evidence>
<feature type="transmembrane region" description="Helical" evidence="6">
    <location>
        <begin position="277"/>
        <end position="299"/>
    </location>
</feature>
<keyword evidence="3 6" id="KW-0812">Transmembrane</keyword>
<feature type="transmembrane region" description="Helical" evidence="6">
    <location>
        <begin position="305"/>
        <end position="327"/>
    </location>
</feature>
<feature type="transmembrane region" description="Helical" evidence="6">
    <location>
        <begin position="339"/>
        <end position="358"/>
    </location>
</feature>
<keyword evidence="5 6" id="KW-0472">Membrane</keyword>
<dbReference type="AlphaFoldDB" id="A0A919JX49"/>
<dbReference type="EMBL" id="BOMV01000051">
    <property type="protein sequence ID" value="GIE96841.1"/>
    <property type="molecule type" value="Genomic_DNA"/>
</dbReference>
<evidence type="ECO:0000256" key="1">
    <source>
        <dbReference type="ARBA" id="ARBA00004651"/>
    </source>
</evidence>
<feature type="transmembrane region" description="Helical" evidence="6">
    <location>
        <begin position="249"/>
        <end position="270"/>
    </location>
</feature>
<dbReference type="InterPro" id="IPR011701">
    <property type="entry name" value="MFS"/>
</dbReference>
<feature type="transmembrane region" description="Helical" evidence="6">
    <location>
        <begin position="69"/>
        <end position="87"/>
    </location>
</feature>
<evidence type="ECO:0000256" key="4">
    <source>
        <dbReference type="ARBA" id="ARBA00022989"/>
    </source>
</evidence>
<keyword evidence="4 6" id="KW-1133">Transmembrane helix</keyword>
<evidence type="ECO:0000256" key="3">
    <source>
        <dbReference type="ARBA" id="ARBA00022692"/>
    </source>
</evidence>
<dbReference type="RefSeq" id="WP_203783134.1">
    <property type="nucleotide sequence ID" value="NZ_BOMV01000051.1"/>
</dbReference>
<evidence type="ECO:0000313" key="7">
    <source>
        <dbReference type="EMBL" id="GIE96841.1"/>
    </source>
</evidence>
<dbReference type="GO" id="GO:0005886">
    <property type="term" value="C:plasma membrane"/>
    <property type="evidence" value="ECO:0007669"/>
    <property type="project" value="UniProtKB-SubCell"/>
</dbReference>
<feature type="transmembrane region" description="Helical" evidence="6">
    <location>
        <begin position="162"/>
        <end position="182"/>
    </location>
</feature>
<keyword evidence="2" id="KW-1003">Cell membrane</keyword>
<comment type="caution">
    <text evidence="7">The sequence shown here is derived from an EMBL/GenBank/DDBJ whole genome shotgun (WGS) entry which is preliminary data.</text>
</comment>
<evidence type="ECO:0000313" key="8">
    <source>
        <dbReference type="Proteomes" id="UP000636960"/>
    </source>
</evidence>
<dbReference type="Gene3D" id="1.20.1250.20">
    <property type="entry name" value="MFS general substrate transporter like domains"/>
    <property type="match status" value="1"/>
</dbReference>
<dbReference type="SUPFAM" id="SSF103473">
    <property type="entry name" value="MFS general substrate transporter"/>
    <property type="match status" value="1"/>
</dbReference>